<evidence type="ECO:0000256" key="7">
    <source>
        <dbReference type="SAM" id="Phobius"/>
    </source>
</evidence>
<keyword evidence="4 7" id="KW-1133">Transmembrane helix</keyword>
<evidence type="ECO:0000256" key="1">
    <source>
        <dbReference type="ARBA" id="ARBA00004141"/>
    </source>
</evidence>
<dbReference type="Gene3D" id="1.10.287.70">
    <property type="match status" value="1"/>
</dbReference>
<dbReference type="CDD" id="cd00051">
    <property type="entry name" value="EFh"/>
    <property type="match status" value="1"/>
</dbReference>
<feature type="transmembrane region" description="Helical" evidence="7">
    <location>
        <begin position="97"/>
        <end position="117"/>
    </location>
</feature>
<evidence type="ECO:0000259" key="8">
    <source>
        <dbReference type="PROSITE" id="PS50222"/>
    </source>
</evidence>
<accession>A0AAE0LI36</accession>
<organism evidence="9 10">
    <name type="scientific">Cymbomonas tetramitiformis</name>
    <dbReference type="NCBI Taxonomy" id="36881"/>
    <lineage>
        <taxon>Eukaryota</taxon>
        <taxon>Viridiplantae</taxon>
        <taxon>Chlorophyta</taxon>
        <taxon>Pyramimonadophyceae</taxon>
        <taxon>Pyramimonadales</taxon>
        <taxon>Pyramimonadaceae</taxon>
        <taxon>Cymbomonas</taxon>
    </lineage>
</organism>
<feature type="compositionally biased region" description="Basic and acidic residues" evidence="6">
    <location>
        <begin position="41"/>
        <end position="50"/>
    </location>
</feature>
<keyword evidence="10" id="KW-1185">Reference proteome</keyword>
<dbReference type="SUPFAM" id="SSF81324">
    <property type="entry name" value="Voltage-gated potassium channels"/>
    <property type="match status" value="1"/>
</dbReference>
<feature type="region of interest" description="Disordered" evidence="6">
    <location>
        <begin position="1"/>
        <end position="55"/>
    </location>
</feature>
<dbReference type="GO" id="GO:0001518">
    <property type="term" value="C:voltage-gated sodium channel complex"/>
    <property type="evidence" value="ECO:0007669"/>
    <property type="project" value="TreeGrafter"/>
</dbReference>
<dbReference type="InterPro" id="IPR027359">
    <property type="entry name" value="Volt_channel_dom_sf"/>
</dbReference>
<feature type="transmembrane region" description="Helical" evidence="7">
    <location>
        <begin position="132"/>
        <end position="152"/>
    </location>
</feature>
<keyword evidence="3" id="KW-0106">Calcium</keyword>
<name>A0AAE0LI36_9CHLO</name>
<keyword evidence="2 7" id="KW-0812">Transmembrane</keyword>
<dbReference type="Pfam" id="PF13499">
    <property type="entry name" value="EF-hand_7"/>
    <property type="match status" value="1"/>
</dbReference>
<dbReference type="AlphaFoldDB" id="A0AAE0LI36"/>
<dbReference type="InterPro" id="IPR043203">
    <property type="entry name" value="VGCC_Ca_Na"/>
</dbReference>
<dbReference type="InterPro" id="IPR001751">
    <property type="entry name" value="S100/CaBP7/8-like_CS"/>
</dbReference>
<evidence type="ECO:0000313" key="9">
    <source>
        <dbReference type="EMBL" id="KAK3285635.1"/>
    </source>
</evidence>
<evidence type="ECO:0000256" key="2">
    <source>
        <dbReference type="ARBA" id="ARBA00022692"/>
    </source>
</evidence>
<dbReference type="Gene3D" id="1.10.238.10">
    <property type="entry name" value="EF-hand"/>
    <property type="match status" value="1"/>
</dbReference>
<comment type="caution">
    <text evidence="9">The sequence shown here is derived from an EMBL/GenBank/DDBJ whole genome shotgun (WGS) entry which is preliminary data.</text>
</comment>
<dbReference type="InterPro" id="IPR002048">
    <property type="entry name" value="EF_hand_dom"/>
</dbReference>
<dbReference type="PROSITE" id="PS00303">
    <property type="entry name" value="S100_CABP"/>
    <property type="match status" value="1"/>
</dbReference>
<dbReference type="SMART" id="SM00054">
    <property type="entry name" value="EFh"/>
    <property type="match status" value="2"/>
</dbReference>
<reference evidence="9 10" key="1">
    <citation type="journal article" date="2015" name="Genome Biol. Evol.">
        <title>Comparative Genomics of a Bacterivorous Green Alga Reveals Evolutionary Causalities and Consequences of Phago-Mixotrophic Mode of Nutrition.</title>
        <authorList>
            <person name="Burns J.A."/>
            <person name="Paasch A."/>
            <person name="Narechania A."/>
            <person name="Kim E."/>
        </authorList>
    </citation>
    <scope>NUCLEOTIDE SEQUENCE [LARGE SCALE GENOMIC DNA]</scope>
    <source>
        <strain evidence="9 10">PLY_AMNH</strain>
    </source>
</reference>
<evidence type="ECO:0000256" key="6">
    <source>
        <dbReference type="SAM" id="MobiDB-lite"/>
    </source>
</evidence>
<dbReference type="PROSITE" id="PS50222">
    <property type="entry name" value="EF_HAND_2"/>
    <property type="match status" value="2"/>
</dbReference>
<dbReference type="Pfam" id="PF00520">
    <property type="entry name" value="Ion_trans"/>
    <property type="match status" value="1"/>
</dbReference>
<dbReference type="GO" id="GO:0005509">
    <property type="term" value="F:calcium ion binding"/>
    <property type="evidence" value="ECO:0007669"/>
    <property type="project" value="InterPro"/>
</dbReference>
<dbReference type="EMBL" id="LGRX02001730">
    <property type="protein sequence ID" value="KAK3285635.1"/>
    <property type="molecule type" value="Genomic_DNA"/>
</dbReference>
<evidence type="ECO:0000256" key="4">
    <source>
        <dbReference type="ARBA" id="ARBA00022989"/>
    </source>
</evidence>
<dbReference type="InterPro" id="IPR005821">
    <property type="entry name" value="Ion_trans_dom"/>
</dbReference>
<evidence type="ECO:0000256" key="5">
    <source>
        <dbReference type="ARBA" id="ARBA00023136"/>
    </source>
</evidence>
<dbReference type="PANTHER" id="PTHR10037:SF62">
    <property type="entry name" value="SODIUM CHANNEL PROTEIN 60E"/>
    <property type="match status" value="1"/>
</dbReference>
<feature type="domain" description="EF-hand" evidence="8">
    <location>
        <begin position="401"/>
        <end position="436"/>
    </location>
</feature>
<feature type="transmembrane region" description="Helical" evidence="7">
    <location>
        <begin position="302"/>
        <end position="325"/>
    </location>
</feature>
<dbReference type="InterPro" id="IPR018247">
    <property type="entry name" value="EF_Hand_1_Ca_BS"/>
</dbReference>
<dbReference type="GO" id="GO:0005248">
    <property type="term" value="F:voltage-gated sodium channel activity"/>
    <property type="evidence" value="ECO:0007669"/>
    <property type="project" value="TreeGrafter"/>
</dbReference>
<dbReference type="PROSITE" id="PS00018">
    <property type="entry name" value="EF_HAND_1"/>
    <property type="match status" value="2"/>
</dbReference>
<dbReference type="Proteomes" id="UP001190700">
    <property type="component" value="Unassembled WGS sequence"/>
</dbReference>
<dbReference type="SUPFAM" id="SSF47473">
    <property type="entry name" value="EF-hand"/>
    <property type="match status" value="1"/>
</dbReference>
<gene>
    <name evidence="9" type="ORF">CYMTET_6765</name>
</gene>
<keyword evidence="5 7" id="KW-0472">Membrane</keyword>
<evidence type="ECO:0000256" key="3">
    <source>
        <dbReference type="ARBA" id="ARBA00022837"/>
    </source>
</evidence>
<proteinExistence type="predicted"/>
<evidence type="ECO:0000313" key="10">
    <source>
        <dbReference type="Proteomes" id="UP001190700"/>
    </source>
</evidence>
<feature type="transmembrane region" description="Helical" evidence="7">
    <location>
        <begin position="225"/>
        <end position="247"/>
    </location>
</feature>
<feature type="domain" description="EF-hand" evidence="8">
    <location>
        <begin position="349"/>
        <end position="384"/>
    </location>
</feature>
<dbReference type="InterPro" id="IPR011992">
    <property type="entry name" value="EF-hand-dom_pair"/>
</dbReference>
<comment type="subcellular location">
    <subcellularLocation>
        <location evidence="1">Membrane</location>
        <topology evidence="1">Multi-pass membrane protein</topology>
    </subcellularLocation>
</comment>
<dbReference type="Gene3D" id="1.20.120.350">
    <property type="entry name" value="Voltage-gated potassium channels. Chain C"/>
    <property type="match status" value="1"/>
</dbReference>
<protein>
    <recommendedName>
        <fullName evidence="8">EF-hand domain-containing protein</fullName>
    </recommendedName>
</protein>
<sequence>MPPLHTTRAVIDRTSSVREQPMMLGEEDSILGPPTLPGQVKSEETEKEAPNSRPAVKKGKTKLKLNVGIGIYEETKAYGSSLFKRDKRLIKFVESKYFVNFMGFLILLTSIIIGLDVDYKIMEHELLQQVDWLIVFIFLLEALLKICAYGKFYFTSPQERKWNIFDLSVVLFSLVEGVISQYMNSENAILRLVKLSRIFRVVRLLNFSSALSSLVTAGRAAVISCLWVVVMMLLLFYIYAVGITIMIGHSDTFQEDEYVATYYGTIPRTLATLFQVATLDSWSAQPRYIQSKADNFFSVNVWLLYVVFIFTASMMMLNLLNAVFVESILSVMAQQKADEAVVKKMDMDHVQSELSKLFNQMDADKDGTLTKAEFKEAAVDPHVSNLLVKLGCDPDDFEGDEDDPGSMTMWDLLDSNDDGKISYTEFIKFVVTMNEPASKSDVRTVLKQLNFLERKSAKQNKLLVSLLTQNKQLIASLTRKK</sequence>
<dbReference type="PANTHER" id="PTHR10037">
    <property type="entry name" value="VOLTAGE-GATED CATION CHANNEL CALCIUM AND SODIUM"/>
    <property type="match status" value="1"/>
</dbReference>